<accession>A0A498HJN5</accession>
<sequence length="154" mass="18129">MENARFLQKHQRRKRGRIVPTTMISLLTTNLPGRKLACQPWFLLSLKIGTTKDHATVKPNLTYISDSSLLVKREPDRSQPVQDQEGERKRVIEKVGICYDYIWNLHWHWNLVLAPVKFRIEIGIGNWNRYRHRHRNLEACIHICLLANSCRVPP</sequence>
<proteinExistence type="predicted"/>
<keyword evidence="2" id="KW-1185">Reference proteome</keyword>
<comment type="caution">
    <text evidence="1">The sequence shown here is derived from an EMBL/GenBank/DDBJ whole genome shotgun (WGS) entry which is preliminary data.</text>
</comment>
<organism evidence="1 2">
    <name type="scientific">Malus domestica</name>
    <name type="common">Apple</name>
    <name type="synonym">Pyrus malus</name>
    <dbReference type="NCBI Taxonomy" id="3750"/>
    <lineage>
        <taxon>Eukaryota</taxon>
        <taxon>Viridiplantae</taxon>
        <taxon>Streptophyta</taxon>
        <taxon>Embryophyta</taxon>
        <taxon>Tracheophyta</taxon>
        <taxon>Spermatophyta</taxon>
        <taxon>Magnoliopsida</taxon>
        <taxon>eudicotyledons</taxon>
        <taxon>Gunneridae</taxon>
        <taxon>Pentapetalae</taxon>
        <taxon>rosids</taxon>
        <taxon>fabids</taxon>
        <taxon>Rosales</taxon>
        <taxon>Rosaceae</taxon>
        <taxon>Amygdaloideae</taxon>
        <taxon>Maleae</taxon>
        <taxon>Malus</taxon>
    </lineage>
</organism>
<dbReference type="Proteomes" id="UP000290289">
    <property type="component" value="Chromosome 16"/>
</dbReference>
<evidence type="ECO:0000313" key="2">
    <source>
        <dbReference type="Proteomes" id="UP000290289"/>
    </source>
</evidence>
<reference evidence="1 2" key="1">
    <citation type="submission" date="2018-10" db="EMBL/GenBank/DDBJ databases">
        <title>A high-quality apple genome assembly.</title>
        <authorList>
            <person name="Hu J."/>
        </authorList>
    </citation>
    <scope>NUCLEOTIDE SEQUENCE [LARGE SCALE GENOMIC DNA]</scope>
    <source>
        <strain evidence="2">cv. HFTH1</strain>
        <tissue evidence="1">Young leaf</tissue>
    </source>
</reference>
<name>A0A498HJN5_MALDO</name>
<dbReference type="AlphaFoldDB" id="A0A498HJN5"/>
<evidence type="ECO:0000313" key="1">
    <source>
        <dbReference type="EMBL" id="RXH71686.1"/>
    </source>
</evidence>
<gene>
    <name evidence="1" type="ORF">DVH24_025187</name>
</gene>
<dbReference type="EMBL" id="RDQH01000342">
    <property type="protein sequence ID" value="RXH71686.1"/>
    <property type="molecule type" value="Genomic_DNA"/>
</dbReference>
<protein>
    <submittedName>
        <fullName evidence="1">Uncharacterized protein</fullName>
    </submittedName>
</protein>